<dbReference type="InterPro" id="IPR011042">
    <property type="entry name" value="6-blade_b-propeller_TolB-like"/>
</dbReference>
<dbReference type="Gene3D" id="2.120.10.30">
    <property type="entry name" value="TolB, C-terminal domain"/>
    <property type="match status" value="1"/>
</dbReference>
<organism evidence="2 3">
    <name type="scientific">Shewanella pealeana (strain ATCC 700345 / ANG-SQ1)</name>
    <dbReference type="NCBI Taxonomy" id="398579"/>
    <lineage>
        <taxon>Bacteria</taxon>
        <taxon>Pseudomonadati</taxon>
        <taxon>Pseudomonadota</taxon>
        <taxon>Gammaproteobacteria</taxon>
        <taxon>Alteromonadales</taxon>
        <taxon>Shewanellaceae</taxon>
        <taxon>Shewanella</taxon>
    </lineage>
</organism>
<evidence type="ECO:0000313" key="3">
    <source>
        <dbReference type="Proteomes" id="UP000002608"/>
    </source>
</evidence>
<evidence type="ECO:0000256" key="1">
    <source>
        <dbReference type="SAM" id="SignalP"/>
    </source>
</evidence>
<dbReference type="Pfam" id="PF07676">
    <property type="entry name" value="PD40"/>
    <property type="match status" value="1"/>
</dbReference>
<dbReference type="OrthoDB" id="9797498at2"/>
<feature type="chain" id="PRO_5002720094" evidence="1">
    <location>
        <begin position="29"/>
        <end position="309"/>
    </location>
</feature>
<dbReference type="AlphaFoldDB" id="A8H022"/>
<proteinExistence type="predicted"/>
<gene>
    <name evidence="2" type="ordered locus">Spea_0581</name>
</gene>
<dbReference type="KEGG" id="spl:Spea_0581"/>
<keyword evidence="1" id="KW-0732">Signal</keyword>
<protein>
    <submittedName>
        <fullName evidence="2">WD40 domain protein beta Propeller</fullName>
    </submittedName>
</protein>
<accession>A8H022</accession>
<dbReference type="SUPFAM" id="SSF75011">
    <property type="entry name" value="3-carboxy-cis,cis-mucoante lactonizing enzyme"/>
    <property type="match status" value="1"/>
</dbReference>
<dbReference type="InterPro" id="IPR011659">
    <property type="entry name" value="WD40"/>
</dbReference>
<name>A8H022_SHEPA</name>
<dbReference type="Proteomes" id="UP000002608">
    <property type="component" value="Chromosome"/>
</dbReference>
<dbReference type="STRING" id="398579.Spea_0581"/>
<dbReference type="EMBL" id="CP000851">
    <property type="protein sequence ID" value="ABV85909.1"/>
    <property type="molecule type" value="Genomic_DNA"/>
</dbReference>
<keyword evidence="3" id="KW-1185">Reference proteome</keyword>
<feature type="signal peptide" evidence="1">
    <location>
        <begin position="1"/>
        <end position="28"/>
    </location>
</feature>
<dbReference type="HOGENOM" id="CLU_039282_0_0_6"/>
<reference evidence="2 3" key="1">
    <citation type="submission" date="2007-10" db="EMBL/GenBank/DDBJ databases">
        <title>Complete sequence of Shewanella pealeana ATCC 700345.</title>
        <authorList>
            <consortium name="US DOE Joint Genome Institute"/>
            <person name="Copeland A."/>
            <person name="Lucas S."/>
            <person name="Lapidus A."/>
            <person name="Barry K."/>
            <person name="Glavina del Rio T."/>
            <person name="Dalin E."/>
            <person name="Tice H."/>
            <person name="Pitluck S."/>
            <person name="Chertkov O."/>
            <person name="Brettin T."/>
            <person name="Bruce D."/>
            <person name="Detter J.C."/>
            <person name="Han C."/>
            <person name="Schmutz J."/>
            <person name="Larimer F."/>
            <person name="Land M."/>
            <person name="Hauser L."/>
            <person name="Kyrpides N."/>
            <person name="Kim E."/>
            <person name="Zhao J.-S.Z."/>
            <person name="Manno D."/>
            <person name="Hawari J."/>
            <person name="Richardson P."/>
        </authorList>
    </citation>
    <scope>NUCLEOTIDE SEQUENCE [LARGE SCALE GENOMIC DNA]</scope>
    <source>
        <strain evidence="3">ATCC 700345 / ANG-SQ1</strain>
    </source>
</reference>
<evidence type="ECO:0000313" key="2">
    <source>
        <dbReference type="EMBL" id="ABV85909.1"/>
    </source>
</evidence>
<sequence>MPNNNKNSTLAGYAFLASLLFIPSSIQAAGFDIWIYSLDYDDTSQQWSLGEAKAVTERDGYDNQPSFSPDSQNLLFTSDRIDAQNDIYQYRLTDGTLSQLTFTPKQSEYSPQAFTNGTDSYQLKYVVEQGVPHQSVWQQTSNSPRKRAINSYIPTGYFASDERLGTLIWARYAYSLYFEPKGETADERHFVVENVGRSIHAIPNDQAFSYLHKQLDGDRVIKRFSPQDNSHSLLITLASSASEDYAWSQNNWLLNIDSGYLRGWNSASKQQADWQILSPIPAPSEHYLNASRIAVSPDSKHLAVVWQRK</sequence>
<dbReference type="SUPFAM" id="SSF82171">
    <property type="entry name" value="DPP6 N-terminal domain-like"/>
    <property type="match status" value="1"/>
</dbReference>
<dbReference type="RefSeq" id="WP_012153847.1">
    <property type="nucleotide sequence ID" value="NC_009901.1"/>
</dbReference>
<dbReference type="eggNOG" id="COG0823">
    <property type="taxonomic scope" value="Bacteria"/>
</dbReference>